<keyword evidence="3" id="KW-1185">Reference proteome</keyword>
<accession>A0A4Q6XEJ3</accession>
<organism evidence="2 3">
    <name type="scientific">Sphingomonas populi</name>
    <dbReference type="NCBI Taxonomy" id="2484750"/>
    <lineage>
        <taxon>Bacteria</taxon>
        <taxon>Pseudomonadati</taxon>
        <taxon>Pseudomonadota</taxon>
        <taxon>Alphaproteobacteria</taxon>
        <taxon>Sphingomonadales</taxon>
        <taxon>Sphingomonadaceae</taxon>
        <taxon>Sphingomonas</taxon>
    </lineage>
</organism>
<dbReference type="Proteomes" id="UP000292085">
    <property type="component" value="Unassembled WGS sequence"/>
</dbReference>
<dbReference type="SUPFAM" id="SSF46689">
    <property type="entry name" value="Homeodomain-like"/>
    <property type="match status" value="1"/>
</dbReference>
<dbReference type="InterPro" id="IPR038717">
    <property type="entry name" value="Tc1-like_DDE_dom"/>
</dbReference>
<dbReference type="NCBIfam" id="NF033545">
    <property type="entry name" value="transpos_IS630"/>
    <property type="match status" value="1"/>
</dbReference>
<dbReference type="PANTHER" id="PTHR30347">
    <property type="entry name" value="POTASSIUM CHANNEL RELATED"/>
    <property type="match status" value="1"/>
</dbReference>
<dbReference type="Gene3D" id="3.30.420.10">
    <property type="entry name" value="Ribonuclease H-like superfamily/Ribonuclease H"/>
    <property type="match status" value="1"/>
</dbReference>
<dbReference type="InterPro" id="IPR047655">
    <property type="entry name" value="Transpos_IS630-like"/>
</dbReference>
<dbReference type="EMBL" id="SGIS01000156">
    <property type="protein sequence ID" value="RZF58260.1"/>
    <property type="molecule type" value="Genomic_DNA"/>
</dbReference>
<comment type="caution">
    <text evidence="2">The sequence shown here is derived from an EMBL/GenBank/DDBJ whole genome shotgun (WGS) entry which is preliminary data.</text>
</comment>
<evidence type="ECO:0000259" key="1">
    <source>
        <dbReference type="Pfam" id="PF13358"/>
    </source>
</evidence>
<reference evidence="2 3" key="1">
    <citation type="submission" date="2019-02" db="EMBL/GenBank/DDBJ databases">
        <authorList>
            <person name="Li Y."/>
        </authorList>
    </citation>
    <scope>NUCLEOTIDE SEQUENCE [LARGE SCALE GENOMIC DNA]</scope>
    <source>
        <strain evidence="2 3">3-7</strain>
    </source>
</reference>
<proteinExistence type="predicted"/>
<dbReference type="PANTHER" id="PTHR30347:SF1">
    <property type="entry name" value="MECHANOSENSITIVE CHANNEL MSCK"/>
    <property type="match status" value="1"/>
</dbReference>
<dbReference type="Pfam" id="PF13358">
    <property type="entry name" value="DDE_3"/>
    <property type="match status" value="1"/>
</dbReference>
<dbReference type="InterPro" id="IPR009057">
    <property type="entry name" value="Homeodomain-like_sf"/>
</dbReference>
<dbReference type="OrthoDB" id="2375382at2"/>
<dbReference type="Pfam" id="PF13384">
    <property type="entry name" value="HTH_23"/>
    <property type="match status" value="1"/>
</dbReference>
<name>A0A4Q6XEJ3_9SPHN</name>
<evidence type="ECO:0000313" key="2">
    <source>
        <dbReference type="EMBL" id="RZF58260.1"/>
    </source>
</evidence>
<feature type="domain" description="Tc1-like transposase DDE" evidence="1">
    <location>
        <begin position="174"/>
        <end position="312"/>
    </location>
</feature>
<dbReference type="InterPro" id="IPR052702">
    <property type="entry name" value="MscS-like_channel"/>
</dbReference>
<sequence length="359" mass="40411">MRSGITFVVTAPDRARLEALVSARGSPQKHVWRARIILLTDDGLGTVSIMAETGKSKTCVWRWQERYMAEGVDGLLRDKTRPPGIAPLETTLVDKVVALTLEPPAQEATHWTVRAMAKAMGIAASSVVKIWHDHGLAPHRWRSFKLSNDKAFAEKLHDVVGLYVSPPAHAIVLSVDEKSQIQALDRTQPGLPLKRGRGATMTHDYKRNGTTTLFAALNVLDGSVIGRNMQRHRHQEFIRFLNAVEAELPSDKAVHVILDNYATHKQPKVRAWLARHPRWTFHFVPTSCSWLNAVEGFFAKLTRRRLKNGVFCSVVDLQAAINRFIKEHNQEPKPFVWKANPDQIIAAVRRGHQTLESIH</sequence>
<dbReference type="InterPro" id="IPR036397">
    <property type="entry name" value="RNaseH_sf"/>
</dbReference>
<dbReference type="RefSeq" id="WP_130160645.1">
    <property type="nucleotide sequence ID" value="NZ_SGIS01000156.1"/>
</dbReference>
<gene>
    <name evidence="2" type="ORF">EWE75_24680</name>
</gene>
<dbReference type="AlphaFoldDB" id="A0A4Q6XEJ3"/>
<dbReference type="GO" id="GO:0003676">
    <property type="term" value="F:nucleic acid binding"/>
    <property type="evidence" value="ECO:0007669"/>
    <property type="project" value="InterPro"/>
</dbReference>
<protein>
    <submittedName>
        <fullName evidence="2">IS630 family transposase</fullName>
    </submittedName>
</protein>
<evidence type="ECO:0000313" key="3">
    <source>
        <dbReference type="Proteomes" id="UP000292085"/>
    </source>
</evidence>